<proteinExistence type="predicted"/>
<evidence type="ECO:0000313" key="3">
    <source>
        <dbReference type="Proteomes" id="UP001152320"/>
    </source>
</evidence>
<dbReference type="Proteomes" id="UP001152320">
    <property type="component" value="Chromosome 20"/>
</dbReference>
<organism evidence="2 3">
    <name type="scientific">Holothuria leucospilota</name>
    <name type="common">Black long sea cucumber</name>
    <name type="synonym">Mertensiothuria leucospilota</name>
    <dbReference type="NCBI Taxonomy" id="206669"/>
    <lineage>
        <taxon>Eukaryota</taxon>
        <taxon>Metazoa</taxon>
        <taxon>Echinodermata</taxon>
        <taxon>Eleutherozoa</taxon>
        <taxon>Echinozoa</taxon>
        <taxon>Holothuroidea</taxon>
        <taxon>Aspidochirotacea</taxon>
        <taxon>Aspidochirotida</taxon>
        <taxon>Holothuriidae</taxon>
        <taxon>Holothuria</taxon>
    </lineage>
</organism>
<keyword evidence="3" id="KW-1185">Reference proteome</keyword>
<evidence type="ECO:0000256" key="1">
    <source>
        <dbReference type="SAM" id="Phobius"/>
    </source>
</evidence>
<dbReference type="EMBL" id="JAIZAY010000020">
    <property type="protein sequence ID" value="KAJ8022730.1"/>
    <property type="molecule type" value="Genomic_DNA"/>
</dbReference>
<reference evidence="2" key="1">
    <citation type="submission" date="2021-10" db="EMBL/GenBank/DDBJ databases">
        <title>Tropical sea cucumber genome reveals ecological adaptation and Cuvierian tubules defense mechanism.</title>
        <authorList>
            <person name="Chen T."/>
        </authorList>
    </citation>
    <scope>NUCLEOTIDE SEQUENCE</scope>
    <source>
        <strain evidence="2">Nanhai2018</strain>
        <tissue evidence="2">Muscle</tissue>
    </source>
</reference>
<dbReference type="AlphaFoldDB" id="A0A9Q1BDJ6"/>
<gene>
    <name evidence="2" type="ORF">HOLleu_37713</name>
</gene>
<keyword evidence="1" id="KW-0472">Membrane</keyword>
<accession>A0A9Q1BDJ6</accession>
<keyword evidence="1" id="KW-1133">Transmembrane helix</keyword>
<protein>
    <submittedName>
        <fullName evidence="2">Uncharacterized protein</fullName>
    </submittedName>
</protein>
<name>A0A9Q1BDJ6_HOLLE</name>
<feature type="transmembrane region" description="Helical" evidence="1">
    <location>
        <begin position="30"/>
        <end position="50"/>
    </location>
</feature>
<comment type="caution">
    <text evidence="2">The sequence shown here is derived from an EMBL/GenBank/DDBJ whole genome shotgun (WGS) entry which is preliminary data.</text>
</comment>
<sequence>MPPRWLEMALVEEGQDLTYLEEREEPESGSYFFVFLVVSIVLIIFMYIVYHNKTKIKNYFGDLQAERQARKNTRKVNYNVYIRLEETT</sequence>
<evidence type="ECO:0000313" key="2">
    <source>
        <dbReference type="EMBL" id="KAJ8022730.1"/>
    </source>
</evidence>
<keyword evidence="1" id="KW-0812">Transmembrane</keyword>